<comment type="similarity">
    <text evidence="2">Belongs to the urea transporter family.</text>
</comment>
<dbReference type="AlphaFoldDB" id="A0A6P8YPB9"/>
<evidence type="ECO:0000256" key="4">
    <source>
        <dbReference type="ARBA" id="ARBA00022692"/>
    </source>
</evidence>
<keyword evidence="3" id="KW-1003">Cell membrane</keyword>
<dbReference type="InterPro" id="IPR004937">
    <property type="entry name" value="Urea_transporter"/>
</dbReference>
<protein>
    <submittedName>
        <fullName evidence="11">Urea transporter 2-like</fullName>
    </submittedName>
</protein>
<gene>
    <name evidence="11" type="primary">LOC117644007</name>
</gene>
<keyword evidence="10" id="KW-1185">Reference proteome</keyword>
<evidence type="ECO:0000313" key="10">
    <source>
        <dbReference type="Proteomes" id="UP000515158"/>
    </source>
</evidence>
<evidence type="ECO:0000256" key="6">
    <source>
        <dbReference type="ARBA" id="ARBA00023136"/>
    </source>
</evidence>
<dbReference type="InterPro" id="IPR029020">
    <property type="entry name" value="Ammonium/urea_transptr"/>
</dbReference>
<dbReference type="OrthoDB" id="426293at2759"/>
<evidence type="ECO:0000256" key="9">
    <source>
        <dbReference type="SAM" id="Phobius"/>
    </source>
</evidence>
<evidence type="ECO:0000256" key="7">
    <source>
        <dbReference type="ARBA" id="ARBA00033993"/>
    </source>
</evidence>
<evidence type="ECO:0000256" key="1">
    <source>
        <dbReference type="ARBA" id="ARBA00004651"/>
    </source>
</evidence>
<accession>A0A6P8YPB9</accession>
<feature type="compositionally biased region" description="Low complexity" evidence="8">
    <location>
        <begin position="324"/>
        <end position="333"/>
    </location>
</feature>
<evidence type="ECO:0000256" key="3">
    <source>
        <dbReference type="ARBA" id="ARBA00022475"/>
    </source>
</evidence>
<dbReference type="GO" id="GO:0015204">
    <property type="term" value="F:urea transmembrane transporter activity"/>
    <property type="evidence" value="ECO:0007669"/>
    <property type="project" value="InterPro"/>
</dbReference>
<name>A0A6P8YPB9_THRPL</name>
<feature type="transmembrane region" description="Helical" evidence="9">
    <location>
        <begin position="198"/>
        <end position="217"/>
    </location>
</feature>
<sequence>MAVDDNSGPEGAGLTLVGASAAMLVAVTLLGQQDGLTGLTFNGALIGVTLGGGSALHGRPWLLSVVVALSAISAWLSRSLAAAFSRVDLPALNVAFNVLVALWTAVEASWIPPDREPPPAFPANASSVDWGLVATSVLMAPGPVYACSSVSSCCILYVAFLIFSPMLFLVSILGAAVGTLLGVALCPGTDLADLYAGLWGYCPLLTASALGSIFYVFNTQSVVLGLVGAATASLAYGALSRSFQPMGLPVLAWPFVLATWMLVANPKNSLNLTPVPLSELGTPEEVRARALQRRSTLELQAMQTLQPLQAAPRLHTPVPLSRQGVPGVPGVPVSDPIFRH</sequence>
<proteinExistence type="inferred from homology"/>
<feature type="transmembrane region" description="Helical" evidence="9">
    <location>
        <begin position="154"/>
        <end position="178"/>
    </location>
</feature>
<keyword evidence="6 9" id="KW-0472">Membrane</keyword>
<dbReference type="Gene3D" id="1.10.3430.10">
    <property type="entry name" value="Ammonium transporter AmtB like domains"/>
    <property type="match status" value="1"/>
</dbReference>
<evidence type="ECO:0000313" key="11">
    <source>
        <dbReference type="RefSeq" id="XP_034239085.1"/>
    </source>
</evidence>
<comment type="subcellular location">
    <subcellularLocation>
        <location evidence="1">Cell membrane</location>
        <topology evidence="1">Multi-pass membrane protein</topology>
    </subcellularLocation>
</comment>
<evidence type="ECO:0000256" key="8">
    <source>
        <dbReference type="SAM" id="MobiDB-lite"/>
    </source>
</evidence>
<feature type="transmembrane region" description="Helical" evidence="9">
    <location>
        <begin position="61"/>
        <end position="77"/>
    </location>
</feature>
<dbReference type="Proteomes" id="UP000515158">
    <property type="component" value="Unplaced"/>
</dbReference>
<dbReference type="GO" id="GO:0005886">
    <property type="term" value="C:plasma membrane"/>
    <property type="evidence" value="ECO:0007669"/>
    <property type="project" value="UniProtKB-SubCell"/>
</dbReference>
<feature type="region of interest" description="Disordered" evidence="8">
    <location>
        <begin position="319"/>
        <end position="340"/>
    </location>
</feature>
<dbReference type="RefSeq" id="XP_034239085.1">
    <property type="nucleotide sequence ID" value="XM_034383194.1"/>
</dbReference>
<evidence type="ECO:0000256" key="2">
    <source>
        <dbReference type="ARBA" id="ARBA00005914"/>
    </source>
</evidence>
<reference evidence="11" key="1">
    <citation type="submission" date="2025-08" db="UniProtKB">
        <authorList>
            <consortium name="RefSeq"/>
        </authorList>
    </citation>
    <scope>IDENTIFICATION</scope>
    <source>
        <tissue evidence="11">Total insect</tissue>
    </source>
</reference>
<feature type="transmembrane region" description="Helical" evidence="9">
    <location>
        <begin position="89"/>
        <end position="110"/>
    </location>
</feature>
<dbReference type="PANTHER" id="PTHR10464:SF4">
    <property type="entry name" value="UREA TRANSPORTER"/>
    <property type="match status" value="1"/>
</dbReference>
<feature type="transmembrane region" description="Helical" evidence="9">
    <location>
        <begin position="222"/>
        <end position="239"/>
    </location>
</feature>
<keyword evidence="5 9" id="KW-1133">Transmembrane helix</keyword>
<comment type="catalytic activity">
    <reaction evidence="7">
        <text>urea(in) = urea(out)</text>
        <dbReference type="Rhea" id="RHEA:32799"/>
        <dbReference type="ChEBI" id="CHEBI:16199"/>
    </reaction>
</comment>
<dbReference type="KEGG" id="tpal:117644007"/>
<feature type="transmembrane region" description="Helical" evidence="9">
    <location>
        <begin position="12"/>
        <end position="31"/>
    </location>
</feature>
<organism evidence="11">
    <name type="scientific">Thrips palmi</name>
    <name type="common">Melon thrips</name>
    <dbReference type="NCBI Taxonomy" id="161013"/>
    <lineage>
        <taxon>Eukaryota</taxon>
        <taxon>Metazoa</taxon>
        <taxon>Ecdysozoa</taxon>
        <taxon>Arthropoda</taxon>
        <taxon>Hexapoda</taxon>
        <taxon>Insecta</taxon>
        <taxon>Pterygota</taxon>
        <taxon>Neoptera</taxon>
        <taxon>Paraneoptera</taxon>
        <taxon>Thysanoptera</taxon>
        <taxon>Terebrantia</taxon>
        <taxon>Thripoidea</taxon>
        <taxon>Thripidae</taxon>
        <taxon>Thrips</taxon>
    </lineage>
</organism>
<dbReference type="InParanoid" id="A0A6P8YPB9"/>
<keyword evidence="4 9" id="KW-0812">Transmembrane</keyword>
<dbReference type="Pfam" id="PF03253">
    <property type="entry name" value="UT"/>
    <property type="match status" value="1"/>
</dbReference>
<dbReference type="GeneID" id="117644007"/>
<dbReference type="PANTHER" id="PTHR10464">
    <property type="entry name" value="UREA TRANSPORTER"/>
    <property type="match status" value="1"/>
</dbReference>
<feature type="transmembrane region" description="Helical" evidence="9">
    <location>
        <begin position="130"/>
        <end position="147"/>
    </location>
</feature>
<evidence type="ECO:0000256" key="5">
    <source>
        <dbReference type="ARBA" id="ARBA00022989"/>
    </source>
</evidence>